<dbReference type="Pfam" id="PF05140">
    <property type="entry name" value="ResB"/>
    <property type="match status" value="1"/>
</dbReference>
<evidence type="ECO:0000256" key="6">
    <source>
        <dbReference type="SAM" id="MobiDB-lite"/>
    </source>
</evidence>
<organism evidence="9 10">
    <name type="scientific">Candidatus Corynebacterium avicola</name>
    <dbReference type="NCBI Taxonomy" id="2838527"/>
    <lineage>
        <taxon>Bacteria</taxon>
        <taxon>Bacillati</taxon>
        <taxon>Actinomycetota</taxon>
        <taxon>Actinomycetes</taxon>
        <taxon>Mycobacteriales</taxon>
        <taxon>Corynebacteriaceae</taxon>
        <taxon>Corynebacterium</taxon>
    </lineage>
</organism>
<accession>A0A9D1UKN5</accession>
<dbReference type="InterPro" id="IPR023494">
    <property type="entry name" value="Cyt_c_bgen_Ccs1/CcsB/ResB"/>
</dbReference>
<evidence type="ECO:0000256" key="1">
    <source>
        <dbReference type="ARBA" id="ARBA00004141"/>
    </source>
</evidence>
<feature type="compositionally biased region" description="Acidic residues" evidence="6">
    <location>
        <begin position="572"/>
        <end position="587"/>
    </location>
</feature>
<dbReference type="Proteomes" id="UP000824190">
    <property type="component" value="Unassembled WGS sequence"/>
</dbReference>
<evidence type="ECO:0000313" key="9">
    <source>
        <dbReference type="EMBL" id="HIW90913.1"/>
    </source>
</evidence>
<keyword evidence="2 7" id="KW-0812">Transmembrane</keyword>
<dbReference type="GO" id="GO:0017004">
    <property type="term" value="P:cytochrome complex assembly"/>
    <property type="evidence" value="ECO:0007669"/>
    <property type="project" value="UniProtKB-KW"/>
</dbReference>
<dbReference type="AlphaFoldDB" id="A0A9D1UKN5"/>
<feature type="transmembrane region" description="Helical" evidence="7">
    <location>
        <begin position="76"/>
        <end position="94"/>
    </location>
</feature>
<evidence type="ECO:0000259" key="8">
    <source>
        <dbReference type="Pfam" id="PF05140"/>
    </source>
</evidence>
<name>A0A9D1UKN5_9CORY</name>
<evidence type="ECO:0000256" key="2">
    <source>
        <dbReference type="ARBA" id="ARBA00022692"/>
    </source>
</evidence>
<keyword evidence="5 7" id="KW-0472">Membrane</keyword>
<evidence type="ECO:0000313" key="10">
    <source>
        <dbReference type="Proteomes" id="UP000824190"/>
    </source>
</evidence>
<proteinExistence type="predicted"/>
<feature type="domain" description="ResB-like" evidence="8">
    <location>
        <begin position="19"/>
        <end position="516"/>
    </location>
</feature>
<dbReference type="GO" id="GO:0016020">
    <property type="term" value="C:membrane"/>
    <property type="evidence" value="ECO:0007669"/>
    <property type="project" value="UniProtKB-SubCell"/>
</dbReference>
<sequence length="596" mass="66089">MLRWLLKLPKKAWQWLTKMRTALVLLFLLALAAVPGALLPQRSLSESNVQEYLANNGRIAEIYDKIGLFDVFSSTWFAAIYILLFLSLIGCILPRSWDHYKALRTLPPAAPKRLTRMPNFVEGTVDLPEDKVKEDVTARFKKWTGGATEADKDRAGKWSYSAERGYLREASNLVFHLSLVGVLVTILMGRLLYYEGQVIVVAGTDSQSSQFCNTAVANFDSFRYGPAFDGTTLNPFCVNVKNFEGTYESNGQATNFTSDIDWAQGQDAMNPVEDWESTQLRVNHPLNVDGDLVYLQGHGYAPTFTVKWPNGETRTETIQFRPDDQTNFLSSGAVKMDPPAGMYPDLYDRRQNQLALQGLFAPTAEFSGENDALLQSSYPAMNDPAVAIDIYRGDTGLDSGTGQSVFDLDSQQLHSGALQKLDRVNLMQGESVTLDDGTEVTFDGAKEFVNLQVSRDPTTVWVLAFAILMLASLVGSLTIKRRRFWVRVSGNDDGTTTLQIAGLARTDSAGWGREFNRVAEELLHLEDEELDEDIEQADGEWDDWEAELDRELNREVAAGEIAPEPGPGTSETDADDTGSDTESDTDDDAGKGTDDR</sequence>
<dbReference type="InterPro" id="IPR007816">
    <property type="entry name" value="ResB-like_domain"/>
</dbReference>
<evidence type="ECO:0000256" key="7">
    <source>
        <dbReference type="SAM" id="Phobius"/>
    </source>
</evidence>
<feature type="transmembrane region" description="Helical" evidence="7">
    <location>
        <begin position="460"/>
        <end position="479"/>
    </location>
</feature>
<gene>
    <name evidence="9" type="ORF">H9870_04540</name>
</gene>
<evidence type="ECO:0000256" key="3">
    <source>
        <dbReference type="ARBA" id="ARBA00022748"/>
    </source>
</evidence>
<reference evidence="9" key="2">
    <citation type="submission" date="2021-04" db="EMBL/GenBank/DDBJ databases">
        <authorList>
            <person name="Gilroy R."/>
        </authorList>
    </citation>
    <scope>NUCLEOTIDE SEQUENCE</scope>
    <source>
        <strain evidence="9">CHK32-1732</strain>
    </source>
</reference>
<protein>
    <submittedName>
        <fullName evidence="9">Cytochrome c biogenesis protein ResB</fullName>
    </submittedName>
</protein>
<evidence type="ECO:0000256" key="4">
    <source>
        <dbReference type="ARBA" id="ARBA00022989"/>
    </source>
</evidence>
<evidence type="ECO:0000256" key="5">
    <source>
        <dbReference type="ARBA" id="ARBA00023136"/>
    </source>
</evidence>
<comment type="subcellular location">
    <subcellularLocation>
        <location evidence="1">Membrane</location>
        <topology evidence="1">Multi-pass membrane protein</topology>
    </subcellularLocation>
</comment>
<keyword evidence="4 7" id="KW-1133">Transmembrane helix</keyword>
<dbReference type="PANTHER" id="PTHR31566:SF0">
    <property type="entry name" value="CYTOCHROME C BIOGENESIS PROTEIN CCS1, CHLOROPLASTIC"/>
    <property type="match status" value="1"/>
</dbReference>
<feature type="region of interest" description="Disordered" evidence="6">
    <location>
        <begin position="554"/>
        <end position="596"/>
    </location>
</feature>
<reference evidence="9" key="1">
    <citation type="journal article" date="2021" name="PeerJ">
        <title>Extensive microbial diversity within the chicken gut microbiome revealed by metagenomics and culture.</title>
        <authorList>
            <person name="Gilroy R."/>
            <person name="Ravi A."/>
            <person name="Getino M."/>
            <person name="Pursley I."/>
            <person name="Horton D.L."/>
            <person name="Alikhan N.F."/>
            <person name="Baker D."/>
            <person name="Gharbi K."/>
            <person name="Hall N."/>
            <person name="Watson M."/>
            <person name="Adriaenssens E.M."/>
            <person name="Foster-Nyarko E."/>
            <person name="Jarju S."/>
            <person name="Secka A."/>
            <person name="Antonio M."/>
            <person name="Oren A."/>
            <person name="Chaudhuri R.R."/>
            <person name="La Ragione R."/>
            <person name="Hildebrand F."/>
            <person name="Pallen M.J."/>
        </authorList>
    </citation>
    <scope>NUCLEOTIDE SEQUENCE</scope>
    <source>
        <strain evidence="9">CHK32-1732</strain>
    </source>
</reference>
<keyword evidence="3" id="KW-0201">Cytochrome c-type biogenesis</keyword>
<dbReference type="PANTHER" id="PTHR31566">
    <property type="entry name" value="CYTOCHROME C BIOGENESIS PROTEIN CCS1, CHLOROPLASTIC"/>
    <property type="match status" value="1"/>
</dbReference>
<feature type="transmembrane region" description="Helical" evidence="7">
    <location>
        <begin position="173"/>
        <end position="193"/>
    </location>
</feature>
<dbReference type="EMBL" id="DXGC01000043">
    <property type="protein sequence ID" value="HIW90913.1"/>
    <property type="molecule type" value="Genomic_DNA"/>
</dbReference>
<comment type="caution">
    <text evidence="9">The sequence shown here is derived from an EMBL/GenBank/DDBJ whole genome shotgun (WGS) entry which is preliminary data.</text>
</comment>